<keyword evidence="6" id="KW-0129">CBS domain</keyword>
<feature type="region of interest" description="Disordered" evidence="8">
    <location>
        <begin position="211"/>
        <end position="239"/>
    </location>
</feature>
<proteinExistence type="predicted"/>
<dbReference type="PANTHER" id="PTHR12064:SF97">
    <property type="entry name" value="METAL TRANSPORTER CNNM-5"/>
    <property type="match status" value="1"/>
</dbReference>
<dbReference type="AlphaFoldDB" id="A0A067CZ59"/>
<evidence type="ECO:0000259" key="10">
    <source>
        <dbReference type="PROSITE" id="PS51371"/>
    </source>
</evidence>
<dbReference type="InterPro" id="IPR044751">
    <property type="entry name" value="Ion_transp-like_CBS"/>
</dbReference>
<dbReference type="InterPro" id="IPR045095">
    <property type="entry name" value="ACDP"/>
</dbReference>
<dbReference type="GO" id="GO:0010960">
    <property type="term" value="P:magnesium ion homeostasis"/>
    <property type="evidence" value="ECO:0007669"/>
    <property type="project" value="InterPro"/>
</dbReference>
<accession>A0A067CZ59</accession>
<dbReference type="InterPro" id="IPR002550">
    <property type="entry name" value="CNNM"/>
</dbReference>
<keyword evidence="5 7" id="KW-0472">Membrane</keyword>
<dbReference type="GO" id="GO:0005737">
    <property type="term" value="C:cytoplasm"/>
    <property type="evidence" value="ECO:0007669"/>
    <property type="project" value="TreeGrafter"/>
</dbReference>
<reference evidence="12 13" key="1">
    <citation type="journal article" date="2013" name="PLoS Genet.">
        <title>Distinctive expansion of potential virulence genes in the genome of the oomycete fish pathogen Saprolegnia parasitica.</title>
        <authorList>
            <person name="Jiang R.H."/>
            <person name="de Bruijn I."/>
            <person name="Haas B.J."/>
            <person name="Belmonte R."/>
            <person name="Lobach L."/>
            <person name="Christie J."/>
            <person name="van den Ackerveken G."/>
            <person name="Bottin A."/>
            <person name="Bulone V."/>
            <person name="Diaz-Moreno S.M."/>
            <person name="Dumas B."/>
            <person name="Fan L."/>
            <person name="Gaulin E."/>
            <person name="Govers F."/>
            <person name="Grenville-Briggs L.J."/>
            <person name="Horner N.R."/>
            <person name="Levin J.Z."/>
            <person name="Mammella M."/>
            <person name="Meijer H.J."/>
            <person name="Morris P."/>
            <person name="Nusbaum C."/>
            <person name="Oome S."/>
            <person name="Phillips A.J."/>
            <person name="van Rooyen D."/>
            <person name="Rzeszutek E."/>
            <person name="Saraiva M."/>
            <person name="Secombes C.J."/>
            <person name="Seidl M.F."/>
            <person name="Snel B."/>
            <person name="Stassen J.H."/>
            <person name="Sykes S."/>
            <person name="Tripathy S."/>
            <person name="van den Berg H."/>
            <person name="Vega-Arreguin J.C."/>
            <person name="Wawra S."/>
            <person name="Young S.K."/>
            <person name="Zeng Q."/>
            <person name="Dieguez-Uribeondo J."/>
            <person name="Russ C."/>
            <person name="Tyler B.M."/>
            <person name="van West P."/>
        </authorList>
    </citation>
    <scope>NUCLEOTIDE SEQUENCE [LARGE SCALE GENOMIC DNA]</scope>
    <source>
        <strain evidence="12 13">CBS 223.65</strain>
    </source>
</reference>
<dbReference type="OMA" id="TCQPEDE"/>
<evidence type="ECO:0000256" key="8">
    <source>
        <dbReference type="SAM" id="MobiDB-lite"/>
    </source>
</evidence>
<dbReference type="GO" id="GO:0016020">
    <property type="term" value="C:membrane"/>
    <property type="evidence" value="ECO:0007669"/>
    <property type="project" value="UniProtKB-SubCell"/>
</dbReference>
<dbReference type="PROSITE" id="PS51846">
    <property type="entry name" value="CNNM"/>
    <property type="match status" value="1"/>
</dbReference>
<dbReference type="FunFam" id="3.10.580.10:FF:000006">
    <property type="entry name" value="DUF21 and CBS domain protein"/>
    <property type="match status" value="1"/>
</dbReference>
<dbReference type="InterPro" id="IPR000644">
    <property type="entry name" value="CBS_dom"/>
</dbReference>
<organism evidence="12 13">
    <name type="scientific">Saprolegnia parasitica (strain CBS 223.65)</name>
    <dbReference type="NCBI Taxonomy" id="695850"/>
    <lineage>
        <taxon>Eukaryota</taxon>
        <taxon>Sar</taxon>
        <taxon>Stramenopiles</taxon>
        <taxon>Oomycota</taxon>
        <taxon>Saprolegniomycetes</taxon>
        <taxon>Saprolegniales</taxon>
        <taxon>Saprolegniaceae</taxon>
        <taxon>Saprolegnia</taxon>
    </lineage>
</organism>
<keyword evidence="3" id="KW-0677">Repeat</keyword>
<feature type="transmembrane region" description="Helical" evidence="9">
    <location>
        <begin position="104"/>
        <end position="125"/>
    </location>
</feature>
<keyword evidence="13" id="KW-1185">Reference proteome</keyword>
<dbReference type="STRING" id="695850.A0A067CZ59"/>
<dbReference type="OrthoDB" id="5353557at2759"/>
<evidence type="ECO:0000256" key="3">
    <source>
        <dbReference type="ARBA" id="ARBA00022737"/>
    </source>
</evidence>
<protein>
    <recommendedName>
        <fullName evidence="14">CNNM transmembrane domain-containing protein</fullName>
    </recommendedName>
</protein>
<dbReference type="RefSeq" id="XP_012197274.1">
    <property type="nucleotide sequence ID" value="XM_012341884.1"/>
</dbReference>
<evidence type="ECO:0000259" key="11">
    <source>
        <dbReference type="PROSITE" id="PS51846"/>
    </source>
</evidence>
<dbReference type="Proteomes" id="UP000030745">
    <property type="component" value="Unassembled WGS sequence"/>
</dbReference>
<dbReference type="VEuPathDB" id="FungiDB:SPRG_03307"/>
<evidence type="ECO:0000313" key="12">
    <source>
        <dbReference type="EMBL" id="KDO32087.1"/>
    </source>
</evidence>
<evidence type="ECO:0000256" key="5">
    <source>
        <dbReference type="ARBA" id="ARBA00023136"/>
    </source>
</evidence>
<keyword evidence="2 7" id="KW-0812">Transmembrane</keyword>
<evidence type="ECO:0000256" key="7">
    <source>
        <dbReference type="PROSITE-ProRule" id="PRU01193"/>
    </source>
</evidence>
<dbReference type="InterPro" id="IPR046342">
    <property type="entry name" value="CBS_dom_sf"/>
</dbReference>
<evidence type="ECO:0000256" key="9">
    <source>
        <dbReference type="SAM" id="Phobius"/>
    </source>
</evidence>
<dbReference type="EMBL" id="KK583196">
    <property type="protein sequence ID" value="KDO32087.1"/>
    <property type="molecule type" value="Genomic_DNA"/>
</dbReference>
<dbReference type="Gene3D" id="3.10.580.10">
    <property type="entry name" value="CBS-domain"/>
    <property type="match status" value="1"/>
</dbReference>
<dbReference type="GeneID" id="24125820"/>
<evidence type="ECO:0000313" key="13">
    <source>
        <dbReference type="Proteomes" id="UP000030745"/>
    </source>
</evidence>
<feature type="domain" description="CBS" evidence="10">
    <location>
        <begin position="347"/>
        <end position="422"/>
    </location>
</feature>
<dbReference type="KEGG" id="spar:SPRG_03307"/>
<name>A0A067CZ59_SAPPC</name>
<feature type="domain" description="CNNM transmembrane" evidence="11">
    <location>
        <begin position="14"/>
        <end position="198"/>
    </location>
</feature>
<keyword evidence="4 7" id="KW-1133">Transmembrane helix</keyword>
<dbReference type="GO" id="GO:0030026">
    <property type="term" value="P:intracellular manganese ion homeostasis"/>
    <property type="evidence" value="ECO:0007669"/>
    <property type="project" value="TreeGrafter"/>
</dbReference>
<evidence type="ECO:0000256" key="1">
    <source>
        <dbReference type="ARBA" id="ARBA00004141"/>
    </source>
</evidence>
<dbReference type="PANTHER" id="PTHR12064">
    <property type="entry name" value="METAL TRANSPORTER CNNM"/>
    <property type="match status" value="1"/>
</dbReference>
<evidence type="ECO:0000256" key="6">
    <source>
        <dbReference type="PROSITE-ProRule" id="PRU00703"/>
    </source>
</evidence>
<dbReference type="Pfam" id="PF01595">
    <property type="entry name" value="CNNM"/>
    <property type="match status" value="1"/>
</dbReference>
<sequence length="496" mass="54611">MACSDNEYLTPSCNPEEFYIALCTVICLICLAGMMAGLTMGLLSLDKLNLQILELQGSEVEKQRAAKLLPIIQRHHLLLVTLLLFNAAANEALPIFLNRLVPEAQAVVISVTCVLFFGEIIPSALFTGKAQLTIAAALVPLVRLLTLIAYPIAWPISKALDFLLGEDHDSTRYKRKELKALVALQNNSPPFKMPSQSKLQSYKDMARANYGTSSPTTTALPTLRSASSSDDASSPEAMLLPASPHAVRTPLYSVTGTNLHNDEVAIIHGALDMSTKTVQMVMTPFDQVFMLNVDILLNFDVMTDILASGYSRIPVYKNHRTNIVGILLVKRLIVLSPDDLKPLKDLMLRRPNLVTPDHSCYSMLNVFQEGRCHIALVTPQKEIVQQCWASGQDIDPDVVTISGVVTIEDILEEIIMEEIADESDVSVYQLGPKREEHATLLRQRGVLRAINKFKELGDRAKMRRGSPKNGNVEVDPSALLMCVDLTTNEVTPLLAA</sequence>
<evidence type="ECO:0008006" key="14">
    <source>
        <dbReference type="Google" id="ProtNLM"/>
    </source>
</evidence>
<evidence type="ECO:0000256" key="2">
    <source>
        <dbReference type="ARBA" id="ARBA00022692"/>
    </source>
</evidence>
<feature type="transmembrane region" description="Helical" evidence="9">
    <location>
        <begin position="18"/>
        <end position="43"/>
    </location>
</feature>
<comment type="subcellular location">
    <subcellularLocation>
        <location evidence="1">Membrane</location>
        <topology evidence="1">Multi-pass membrane protein</topology>
    </subcellularLocation>
</comment>
<dbReference type="PROSITE" id="PS51371">
    <property type="entry name" value="CBS"/>
    <property type="match status" value="1"/>
</dbReference>
<gene>
    <name evidence="12" type="ORF">SPRG_03307</name>
</gene>
<feature type="compositionally biased region" description="Low complexity" evidence="8">
    <location>
        <begin position="212"/>
        <end position="234"/>
    </location>
</feature>
<dbReference type="CDD" id="cd04590">
    <property type="entry name" value="CBS_pair_CorC_HlyC_assoc"/>
    <property type="match status" value="1"/>
</dbReference>
<evidence type="ECO:0000256" key="4">
    <source>
        <dbReference type="ARBA" id="ARBA00022989"/>
    </source>
</evidence>
<dbReference type="SUPFAM" id="SSF54631">
    <property type="entry name" value="CBS-domain pair"/>
    <property type="match status" value="1"/>
</dbReference>
<feature type="transmembrane region" description="Helical" evidence="9">
    <location>
        <begin position="132"/>
        <end position="154"/>
    </location>
</feature>